<accession>A0A7J6F4R4</accession>
<organism evidence="15 16">
    <name type="scientific">Cannabis sativa</name>
    <name type="common">Hemp</name>
    <name type="synonym">Marijuana</name>
    <dbReference type="NCBI Taxonomy" id="3483"/>
    <lineage>
        <taxon>Eukaryota</taxon>
        <taxon>Viridiplantae</taxon>
        <taxon>Streptophyta</taxon>
        <taxon>Embryophyta</taxon>
        <taxon>Tracheophyta</taxon>
        <taxon>Spermatophyta</taxon>
        <taxon>Magnoliopsida</taxon>
        <taxon>eudicotyledons</taxon>
        <taxon>Gunneridae</taxon>
        <taxon>Pentapetalae</taxon>
        <taxon>rosids</taxon>
        <taxon>fabids</taxon>
        <taxon>Rosales</taxon>
        <taxon>Cannabaceae</taxon>
        <taxon>Cannabis</taxon>
    </lineage>
</organism>
<evidence type="ECO:0000313" key="17">
    <source>
        <dbReference type="Proteomes" id="UP000583929"/>
    </source>
</evidence>
<keyword evidence="9" id="KW-1133">Transmembrane helix</keyword>
<evidence type="ECO:0000256" key="3">
    <source>
        <dbReference type="ARBA" id="ARBA00006492"/>
    </source>
</evidence>
<evidence type="ECO:0000256" key="10">
    <source>
        <dbReference type="ARBA" id="ARBA00023034"/>
    </source>
</evidence>
<comment type="function">
    <text evidence="13">Initiates complex N-linked carbohydrate formation. Essential for the conversion of high-mannose to hybrid and complex N-glycans.</text>
</comment>
<dbReference type="GO" id="GO:0030145">
    <property type="term" value="F:manganese ion binding"/>
    <property type="evidence" value="ECO:0007669"/>
    <property type="project" value="UniProtKB-UniRule"/>
</dbReference>
<evidence type="ECO:0000256" key="1">
    <source>
        <dbReference type="ARBA" id="ARBA00004323"/>
    </source>
</evidence>
<keyword evidence="11" id="KW-0472">Membrane</keyword>
<evidence type="ECO:0000256" key="12">
    <source>
        <dbReference type="ARBA" id="ARBA00023211"/>
    </source>
</evidence>
<reference evidence="16 17" key="1">
    <citation type="journal article" date="2020" name="bioRxiv">
        <title>Sequence and annotation of 42 cannabis genomes reveals extensive copy number variation in cannabinoid synthesis and pathogen resistance genes.</title>
        <authorList>
            <person name="Mckernan K.J."/>
            <person name="Helbert Y."/>
            <person name="Kane L.T."/>
            <person name="Ebling H."/>
            <person name="Zhang L."/>
            <person name="Liu B."/>
            <person name="Eaton Z."/>
            <person name="Mclaughlin S."/>
            <person name="Kingan S."/>
            <person name="Baybayan P."/>
            <person name="Concepcion G."/>
            <person name="Jordan M."/>
            <person name="Riva A."/>
            <person name="Barbazuk W."/>
            <person name="Harkins T."/>
        </authorList>
    </citation>
    <scope>NUCLEOTIDE SEQUENCE [LARGE SCALE GENOMIC DNA]</scope>
    <source>
        <strain evidence="16 17">cv. Jamaican Lion 4</strain>
        <strain evidence="14">Father</strain>
        <strain evidence="15">Mother</strain>
        <tissue evidence="15">Leaf</tissue>
    </source>
</reference>
<gene>
    <name evidence="15" type="ORF">F8388_007488</name>
    <name evidence="14" type="ORF">G4B88_008803</name>
</gene>
<dbReference type="Pfam" id="PF03071">
    <property type="entry name" value="GNT-I"/>
    <property type="match status" value="1"/>
</dbReference>
<evidence type="ECO:0000313" key="16">
    <source>
        <dbReference type="Proteomes" id="UP000525078"/>
    </source>
</evidence>
<dbReference type="Gene3D" id="3.40.50.2300">
    <property type="match status" value="1"/>
</dbReference>
<comment type="catalytic activity">
    <reaction evidence="13">
        <text>N(4)-(alpha-D-Man-(1-&gt;3)-[alpha-D-Man-(1-&gt;3)-[alpha-D-Man-(1-&gt;6)]-alpha-D-Man-(1-&gt;6)]-beta-D-Man-(1-&gt;4)-beta-D-GlcNAc-(1-&gt;4)-beta-D-GlcNAc)-L-asparaginyl-[protein] (N-glucan mannose isomer 5A1,2) + UDP-N-acetyl-alpha-D-glucosamine = N(4)-{beta-D-GlcNAc-(1-&gt;2)-alpha-D-Man-(1-&gt;3)-[alpha-D-Man-(1-&gt;3)-[alpha-D-Man-(1-&gt;6)]-alpha-D-Man-(1-&gt;6)]-beta-D-Man-(1-&gt;4)-beta-D-GlcNAc-(1-&gt;4)-beta-D-GlcNAc}-L-asparaginyl-[protein] + UDP + H(+)</text>
        <dbReference type="Rhea" id="RHEA:11456"/>
        <dbReference type="Rhea" id="RHEA-COMP:14367"/>
        <dbReference type="Rhea" id="RHEA-COMP:14368"/>
        <dbReference type="ChEBI" id="CHEBI:15378"/>
        <dbReference type="ChEBI" id="CHEBI:57705"/>
        <dbReference type="ChEBI" id="CHEBI:58223"/>
        <dbReference type="ChEBI" id="CHEBI:59087"/>
        <dbReference type="ChEBI" id="CHEBI:60625"/>
        <dbReference type="EC" id="2.4.1.101"/>
    </reaction>
</comment>
<keyword evidence="8 13" id="KW-0735">Signal-anchor</keyword>
<keyword evidence="6" id="KW-0812">Transmembrane</keyword>
<evidence type="ECO:0000256" key="6">
    <source>
        <dbReference type="ARBA" id="ARBA00022692"/>
    </source>
</evidence>
<keyword evidence="10 13" id="KW-0333">Golgi apparatus</keyword>
<dbReference type="EMBL" id="JAATIP010000158">
    <property type="protein sequence ID" value="KAF4365655.1"/>
    <property type="molecule type" value="Genomic_DNA"/>
</dbReference>
<evidence type="ECO:0000256" key="11">
    <source>
        <dbReference type="ARBA" id="ARBA00023136"/>
    </source>
</evidence>
<comment type="subcellular location">
    <subcellularLocation>
        <location evidence="1 13">Golgi apparatus membrane</location>
        <topology evidence="1 13">Single-pass type II membrane protein</topology>
    </subcellularLocation>
</comment>
<evidence type="ECO:0000256" key="5">
    <source>
        <dbReference type="ARBA" id="ARBA00022679"/>
    </source>
</evidence>
<evidence type="ECO:0000256" key="13">
    <source>
        <dbReference type="RuleBase" id="RU368119"/>
    </source>
</evidence>
<dbReference type="AlphaFoldDB" id="A0A7J6F4R4"/>
<name>A0A7J6F4R4_CANSA</name>
<protein>
    <recommendedName>
        <fullName evidence="13">Alpha-1,3-mannosyl-glycoprotein 2-beta-N-acetylglucosaminyltransferase</fullName>
        <shortName evidence="13">GNT-I</shortName>
        <shortName evidence="13">GlcNAc-T I</shortName>
        <ecNumber evidence="13">2.4.1.101</ecNumber>
    </recommendedName>
    <alternativeName>
        <fullName evidence="13">N-glycosyl-oligosaccharide-glycoprotein N-acetylglucosaminyltransferase I</fullName>
    </alternativeName>
</protein>
<comment type="pathway">
    <text evidence="2 13">Protein modification; protein glycosylation.</text>
</comment>
<dbReference type="Proteomes" id="UP000525078">
    <property type="component" value="Unassembled WGS sequence"/>
</dbReference>
<sequence length="307" mass="34468">MPLKSVINFRERGDIDQANYCHSKEITADPKDSSRLNLNNLMALLLRLNLRIAIQINCGKGVQRLIDKVQVRMKAEFSSQAPVVAVVVMACNRADYLERTIKSILKYQTSVASKYPLFVSQDGPDPNVKRKALSYDQVSYMQKMINGMTVSRWACINFSRSVQERVARGFCSELAQMCQVSGMEFNTKPVIPIYNARPEQVEKALKHVYHASMNKTKGKELELVLAILADNNGSLYVSTSVSTESIVTTFDIDGRVVVPIQEDMPSLHLSPGQNLFCRYHSEAPDHSISMMKQKALQSGIVLSLKYL</sequence>
<dbReference type="SUPFAM" id="SSF53448">
    <property type="entry name" value="Nucleotide-diphospho-sugar transferases"/>
    <property type="match status" value="1"/>
</dbReference>
<keyword evidence="12 13" id="KW-0464">Manganese</keyword>
<dbReference type="EMBL" id="JAATIQ010000524">
    <property type="protein sequence ID" value="KAF4352634.1"/>
    <property type="molecule type" value="Genomic_DNA"/>
</dbReference>
<dbReference type="UniPathway" id="UPA00378"/>
<dbReference type="GO" id="GO:0000139">
    <property type="term" value="C:Golgi membrane"/>
    <property type="evidence" value="ECO:0007669"/>
    <property type="project" value="UniProtKB-SubCell"/>
</dbReference>
<dbReference type="InterPro" id="IPR029044">
    <property type="entry name" value="Nucleotide-diphossugar_trans"/>
</dbReference>
<dbReference type="EC" id="2.4.1.101" evidence="13"/>
<keyword evidence="4 13" id="KW-0328">Glycosyltransferase</keyword>
<evidence type="ECO:0000256" key="7">
    <source>
        <dbReference type="ARBA" id="ARBA00022723"/>
    </source>
</evidence>
<evidence type="ECO:0000256" key="9">
    <source>
        <dbReference type="ARBA" id="ARBA00022989"/>
    </source>
</evidence>
<dbReference type="PANTHER" id="PTHR22891">
    <property type="entry name" value="EUKARYOTIC TRANSLATION INITIATION FACTOR 2C"/>
    <property type="match status" value="1"/>
</dbReference>
<keyword evidence="17" id="KW-1185">Reference proteome</keyword>
<dbReference type="InterPro" id="IPR004139">
    <property type="entry name" value="Glyco_trans_13"/>
</dbReference>
<evidence type="ECO:0000313" key="15">
    <source>
        <dbReference type="EMBL" id="KAF4365655.1"/>
    </source>
</evidence>
<comment type="caution">
    <text evidence="15">The sequence shown here is derived from an EMBL/GenBank/DDBJ whole genome shotgun (WGS) entry which is preliminary data.</text>
</comment>
<dbReference type="Proteomes" id="UP000583929">
    <property type="component" value="Unassembled WGS sequence"/>
</dbReference>
<evidence type="ECO:0000256" key="2">
    <source>
        <dbReference type="ARBA" id="ARBA00004922"/>
    </source>
</evidence>
<keyword evidence="7 13" id="KW-0479">Metal-binding</keyword>
<dbReference type="GO" id="GO:0003827">
    <property type="term" value="F:alpha-1,3-mannosylglycoprotein 2-beta-N-acetylglucosaminyltransferase activity"/>
    <property type="evidence" value="ECO:0007669"/>
    <property type="project" value="UniProtKB-UniRule"/>
</dbReference>
<proteinExistence type="inferred from homology"/>
<comment type="similarity">
    <text evidence="3 13">Belongs to the glycosyltransferase 13 family.</text>
</comment>
<evidence type="ECO:0000256" key="8">
    <source>
        <dbReference type="ARBA" id="ARBA00022968"/>
    </source>
</evidence>
<keyword evidence="5" id="KW-0808">Transferase</keyword>
<evidence type="ECO:0000313" key="14">
    <source>
        <dbReference type="EMBL" id="KAF4352634.1"/>
    </source>
</evidence>
<evidence type="ECO:0000256" key="4">
    <source>
        <dbReference type="ARBA" id="ARBA00022676"/>
    </source>
</evidence>
<comment type="cofactor">
    <cofactor evidence="13">
        <name>Mn(2+)</name>
        <dbReference type="ChEBI" id="CHEBI:29035"/>
    </cofactor>
    <text evidence="13">The cofactor is mostly bound to the substrate.</text>
</comment>